<organism evidence="2 3">
    <name type="scientific">Pallidibacillus pasinlerensis</name>
    <dbReference type="NCBI Taxonomy" id="2703818"/>
    <lineage>
        <taxon>Bacteria</taxon>
        <taxon>Bacillati</taxon>
        <taxon>Bacillota</taxon>
        <taxon>Bacilli</taxon>
        <taxon>Bacillales</taxon>
        <taxon>Bacillaceae</taxon>
        <taxon>Pallidibacillus</taxon>
    </lineage>
</organism>
<sequence>MNRAFIKDKFYLLFTVIIVSLLVGCGSSNEGLNNAKVDNGEEGVDLKEEKLDLDEKLKTKKVNFKKIETSEGETFQSTLNIKKEDQKLLLDFTLENISEQGHTFTFSSGQEFDFWVYDKNSNLIYQWSDGRFFTMVIKEVTLDPGDQLNYSTNWDFVNQLGEQVSEDEVYTIEFSVTAQVKGQDETIVNPAELQLKEKYIP</sequence>
<accession>A0ABX0A1N5</accession>
<proteinExistence type="predicted"/>
<evidence type="ECO:0000259" key="1">
    <source>
        <dbReference type="Pfam" id="PF12690"/>
    </source>
</evidence>
<dbReference type="Gene3D" id="2.60.40.2360">
    <property type="entry name" value="Intracellular proteinase inhibitor BsuPI"/>
    <property type="match status" value="1"/>
</dbReference>
<reference evidence="2 3" key="1">
    <citation type="submission" date="2020-01" db="EMBL/GenBank/DDBJ databases">
        <title>A novel Bacillus sp. from Pasinler.</title>
        <authorList>
            <person name="Adiguzel A."/>
            <person name="Ay H."/>
            <person name="Baltaci M.O."/>
        </authorList>
    </citation>
    <scope>NUCLEOTIDE SEQUENCE [LARGE SCALE GENOMIC DNA]</scope>
    <source>
        <strain evidence="2 3">P1</strain>
    </source>
</reference>
<keyword evidence="3" id="KW-1185">Reference proteome</keyword>
<dbReference type="Proteomes" id="UP000743899">
    <property type="component" value="Unassembled WGS sequence"/>
</dbReference>
<protein>
    <recommendedName>
        <fullName evidence="1">Intracellular proteinase inhibitor BsuPI domain-containing protein</fullName>
    </recommendedName>
</protein>
<dbReference type="RefSeq" id="WP_161920173.1">
    <property type="nucleotide sequence ID" value="NZ_JAACYS010000019.1"/>
</dbReference>
<dbReference type="Pfam" id="PF12690">
    <property type="entry name" value="BsuPI"/>
    <property type="match status" value="1"/>
</dbReference>
<dbReference type="InterPro" id="IPR038144">
    <property type="entry name" value="IPI"/>
</dbReference>
<comment type="caution">
    <text evidence="2">The sequence shown here is derived from an EMBL/GenBank/DDBJ whole genome shotgun (WGS) entry which is preliminary data.</text>
</comment>
<evidence type="ECO:0000313" key="2">
    <source>
        <dbReference type="EMBL" id="NCU17341.1"/>
    </source>
</evidence>
<dbReference type="PROSITE" id="PS51257">
    <property type="entry name" value="PROKAR_LIPOPROTEIN"/>
    <property type="match status" value="1"/>
</dbReference>
<dbReference type="InterPro" id="IPR020481">
    <property type="entry name" value="Intracell_prot_inh_BsuPI"/>
</dbReference>
<feature type="domain" description="Intracellular proteinase inhibitor BsuPI" evidence="1">
    <location>
        <begin position="78"/>
        <end position="179"/>
    </location>
</feature>
<name>A0ABX0A1N5_9BACI</name>
<dbReference type="EMBL" id="JAACYS010000019">
    <property type="protein sequence ID" value="NCU17341.1"/>
    <property type="molecule type" value="Genomic_DNA"/>
</dbReference>
<gene>
    <name evidence="2" type="ORF">GW534_06085</name>
</gene>
<evidence type="ECO:0000313" key="3">
    <source>
        <dbReference type="Proteomes" id="UP000743899"/>
    </source>
</evidence>